<dbReference type="PANTHER" id="PTHR12202:SF0">
    <property type="entry name" value="ESF1 HOMOLOG"/>
    <property type="match status" value="1"/>
</dbReference>
<dbReference type="GO" id="GO:0006364">
    <property type="term" value="P:rRNA processing"/>
    <property type="evidence" value="ECO:0007669"/>
    <property type="project" value="InterPro"/>
</dbReference>
<dbReference type="InterPro" id="IPR039754">
    <property type="entry name" value="Esf1"/>
</dbReference>
<feature type="compositionally biased region" description="Basic and acidic residues" evidence="5">
    <location>
        <begin position="545"/>
        <end position="562"/>
    </location>
</feature>
<evidence type="ECO:0000256" key="1">
    <source>
        <dbReference type="ARBA" id="ARBA00004604"/>
    </source>
</evidence>
<protein>
    <recommendedName>
        <fullName evidence="10">NUC153 domain-containing protein</fullName>
    </recommendedName>
</protein>
<dbReference type="InterPro" id="IPR012580">
    <property type="entry name" value="NUC153"/>
</dbReference>
<accession>A0A9P5MYZ5</accession>
<sequence>MPDPRFTRLRSDPRFRSLKRYKNKVAVDSRFSSVFSRAKKKPQIDKYGRRLSGSQENENLRRFYRLDEENQNEYSTGPDYARGEVLLQSSDEEEEGGGDLDAQSSDDQNDDGVVTLGPTVDKPIPGTQDEDTEVDLDEDDFLDADAQATLHRKTVSEDDQESSLRTRRIAVVNLDWDYVRAIHLYKIFTSAIAPVGSSSSRSNRVSAPIMRGEVRSVSIYPSKFGLERMAHEENGPPPELLKGKSLDGEDDVNERTIYETGDADEYDEDALRKYQLQRLRYFYAVVECDSVELASYLYSELQGAELERSANVLNLSFVPDDMTFEEECRDQATSADNSADYQPLDFATDALRHSKVKLTWDQDDPERDRVTRRALSLKEIEKNDFHAYVASSTDTSSEGETKSTQKPVDRDKLRALLLSGGGNDLPEGWAGSKTGDMDMDDGDVDMEVAFRPALSGGKDEDETTIGIYQRKMREKRKKRKQEFKDKSNGKQPVDDFFAPSEGEEDSGESPRVGRGAAGGEQGNKTRKPSTKEELSLLVAPDEPESGPKHFDMAAIIKAEKDKGKKRKGRRKKTSGDDENELQDNFTIDVKDERFRALHEDHVFAIDPSNPHFKKTKSMSALLEERSKRKDTRSEAHTTIRSLKSGTPQSLTSLVERVKRRSVVTSDRGDIKRRKL</sequence>
<dbReference type="GO" id="GO:0005730">
    <property type="term" value="C:nucleolus"/>
    <property type="evidence" value="ECO:0007669"/>
    <property type="project" value="UniProtKB-SubCell"/>
</dbReference>
<proteinExistence type="inferred from homology"/>
<feature type="compositionally biased region" description="Basic residues" evidence="5">
    <location>
        <begin position="563"/>
        <end position="572"/>
    </location>
</feature>
<feature type="region of interest" description="Disordered" evidence="5">
    <location>
        <begin position="34"/>
        <end position="134"/>
    </location>
</feature>
<dbReference type="PANTHER" id="PTHR12202">
    <property type="entry name" value="ESF1 HOMOLOG"/>
    <property type="match status" value="1"/>
</dbReference>
<evidence type="ECO:0000256" key="3">
    <source>
        <dbReference type="ARBA" id="ARBA00023054"/>
    </source>
</evidence>
<evidence type="ECO:0000313" key="9">
    <source>
        <dbReference type="Proteomes" id="UP000759537"/>
    </source>
</evidence>
<dbReference type="EMBL" id="WHVB01000006">
    <property type="protein sequence ID" value="KAF8482166.1"/>
    <property type="molecule type" value="Genomic_DNA"/>
</dbReference>
<dbReference type="Pfam" id="PF08159">
    <property type="entry name" value="NUC153"/>
    <property type="match status" value="1"/>
</dbReference>
<feature type="domain" description="ESF1 RRM" evidence="7">
    <location>
        <begin position="166"/>
        <end position="333"/>
    </location>
</feature>
<keyword evidence="9" id="KW-1185">Reference proteome</keyword>
<evidence type="ECO:0000256" key="5">
    <source>
        <dbReference type="SAM" id="MobiDB-lite"/>
    </source>
</evidence>
<feature type="compositionally biased region" description="Basic and acidic residues" evidence="5">
    <location>
        <begin position="399"/>
        <end position="414"/>
    </location>
</feature>
<keyword evidence="3" id="KW-0175">Coiled coil</keyword>
<evidence type="ECO:0000259" key="7">
    <source>
        <dbReference type="Pfam" id="PF25121"/>
    </source>
</evidence>
<reference evidence="8" key="2">
    <citation type="journal article" date="2020" name="Nat. Commun.">
        <title>Large-scale genome sequencing of mycorrhizal fungi provides insights into the early evolution of symbiotic traits.</title>
        <authorList>
            <person name="Miyauchi S."/>
            <person name="Kiss E."/>
            <person name="Kuo A."/>
            <person name="Drula E."/>
            <person name="Kohler A."/>
            <person name="Sanchez-Garcia M."/>
            <person name="Morin E."/>
            <person name="Andreopoulos B."/>
            <person name="Barry K.W."/>
            <person name="Bonito G."/>
            <person name="Buee M."/>
            <person name="Carver A."/>
            <person name="Chen C."/>
            <person name="Cichocki N."/>
            <person name="Clum A."/>
            <person name="Culley D."/>
            <person name="Crous P.W."/>
            <person name="Fauchery L."/>
            <person name="Girlanda M."/>
            <person name="Hayes R.D."/>
            <person name="Keri Z."/>
            <person name="LaButti K."/>
            <person name="Lipzen A."/>
            <person name="Lombard V."/>
            <person name="Magnuson J."/>
            <person name="Maillard F."/>
            <person name="Murat C."/>
            <person name="Nolan M."/>
            <person name="Ohm R.A."/>
            <person name="Pangilinan J."/>
            <person name="Pereira M.F."/>
            <person name="Perotto S."/>
            <person name="Peter M."/>
            <person name="Pfister S."/>
            <person name="Riley R."/>
            <person name="Sitrit Y."/>
            <person name="Stielow J.B."/>
            <person name="Szollosi G."/>
            <person name="Zifcakova L."/>
            <person name="Stursova M."/>
            <person name="Spatafora J.W."/>
            <person name="Tedersoo L."/>
            <person name="Vaario L.M."/>
            <person name="Yamada A."/>
            <person name="Yan M."/>
            <person name="Wang P."/>
            <person name="Xu J."/>
            <person name="Bruns T."/>
            <person name="Baldrian P."/>
            <person name="Vilgalys R."/>
            <person name="Dunand C."/>
            <person name="Henrissat B."/>
            <person name="Grigoriev I.V."/>
            <person name="Hibbett D."/>
            <person name="Nagy L.G."/>
            <person name="Martin F.M."/>
        </authorList>
    </citation>
    <scope>NUCLEOTIDE SEQUENCE</scope>
    <source>
        <strain evidence="8">Prilba</strain>
    </source>
</reference>
<feature type="compositionally biased region" description="Acidic residues" evidence="5">
    <location>
        <begin position="437"/>
        <end position="446"/>
    </location>
</feature>
<name>A0A9P5MYZ5_9AGAM</name>
<dbReference type="GO" id="GO:0003723">
    <property type="term" value="F:RNA binding"/>
    <property type="evidence" value="ECO:0007669"/>
    <property type="project" value="TreeGrafter"/>
</dbReference>
<feature type="compositionally biased region" description="Basic residues" evidence="5">
    <location>
        <begin position="470"/>
        <end position="481"/>
    </location>
</feature>
<reference evidence="8" key="1">
    <citation type="submission" date="2019-10" db="EMBL/GenBank/DDBJ databases">
        <authorList>
            <consortium name="DOE Joint Genome Institute"/>
            <person name="Kuo A."/>
            <person name="Miyauchi S."/>
            <person name="Kiss E."/>
            <person name="Drula E."/>
            <person name="Kohler A."/>
            <person name="Sanchez-Garcia M."/>
            <person name="Andreopoulos B."/>
            <person name="Barry K.W."/>
            <person name="Bonito G."/>
            <person name="Buee M."/>
            <person name="Carver A."/>
            <person name="Chen C."/>
            <person name="Cichocki N."/>
            <person name="Clum A."/>
            <person name="Culley D."/>
            <person name="Crous P.W."/>
            <person name="Fauchery L."/>
            <person name="Girlanda M."/>
            <person name="Hayes R."/>
            <person name="Keri Z."/>
            <person name="LaButti K."/>
            <person name="Lipzen A."/>
            <person name="Lombard V."/>
            <person name="Magnuson J."/>
            <person name="Maillard F."/>
            <person name="Morin E."/>
            <person name="Murat C."/>
            <person name="Nolan M."/>
            <person name="Ohm R."/>
            <person name="Pangilinan J."/>
            <person name="Pereira M."/>
            <person name="Perotto S."/>
            <person name="Peter M."/>
            <person name="Riley R."/>
            <person name="Sitrit Y."/>
            <person name="Stielow B."/>
            <person name="Szollosi G."/>
            <person name="Zifcakova L."/>
            <person name="Stursova M."/>
            <person name="Spatafora J.W."/>
            <person name="Tedersoo L."/>
            <person name="Vaario L.-M."/>
            <person name="Yamada A."/>
            <person name="Yan M."/>
            <person name="Wang P."/>
            <person name="Xu J."/>
            <person name="Bruns T."/>
            <person name="Baldrian P."/>
            <person name="Vilgalys R."/>
            <person name="Henrissat B."/>
            <person name="Grigoriev I.V."/>
            <person name="Hibbett D."/>
            <person name="Nagy L.G."/>
            <person name="Martin F.M."/>
        </authorList>
    </citation>
    <scope>NUCLEOTIDE SEQUENCE</scope>
    <source>
        <strain evidence="8">Prilba</strain>
    </source>
</reference>
<dbReference type="AlphaFoldDB" id="A0A9P5MYZ5"/>
<comment type="subcellular location">
    <subcellularLocation>
        <location evidence="1">Nucleus</location>
        <location evidence="1">Nucleolus</location>
    </subcellularLocation>
</comment>
<gene>
    <name evidence="8" type="ORF">DFH94DRAFT_735467</name>
</gene>
<evidence type="ECO:0000259" key="6">
    <source>
        <dbReference type="Pfam" id="PF08159"/>
    </source>
</evidence>
<feature type="compositionally biased region" description="Basic and acidic residues" evidence="5">
    <location>
        <begin position="58"/>
        <end position="68"/>
    </location>
</feature>
<feature type="compositionally biased region" description="Polar residues" evidence="5">
    <location>
        <begin position="638"/>
        <end position="651"/>
    </location>
</feature>
<dbReference type="InterPro" id="IPR056750">
    <property type="entry name" value="RRM_ESF1"/>
</dbReference>
<organism evidence="8 9">
    <name type="scientific">Russula ochroleuca</name>
    <dbReference type="NCBI Taxonomy" id="152965"/>
    <lineage>
        <taxon>Eukaryota</taxon>
        <taxon>Fungi</taxon>
        <taxon>Dikarya</taxon>
        <taxon>Basidiomycota</taxon>
        <taxon>Agaricomycotina</taxon>
        <taxon>Agaricomycetes</taxon>
        <taxon>Russulales</taxon>
        <taxon>Russulaceae</taxon>
        <taxon>Russula</taxon>
    </lineage>
</organism>
<evidence type="ECO:0008006" key="10">
    <source>
        <dbReference type="Google" id="ProtNLM"/>
    </source>
</evidence>
<comment type="caution">
    <text evidence="8">The sequence shown here is derived from an EMBL/GenBank/DDBJ whole genome shotgun (WGS) entry which is preliminary data.</text>
</comment>
<feature type="compositionally biased region" description="Basic and acidic residues" evidence="5">
    <location>
        <begin position="622"/>
        <end position="637"/>
    </location>
</feature>
<evidence type="ECO:0000256" key="2">
    <source>
        <dbReference type="ARBA" id="ARBA00009087"/>
    </source>
</evidence>
<comment type="similarity">
    <text evidence="2">Belongs to the ESF1 family.</text>
</comment>
<feature type="domain" description="NUC153" evidence="6">
    <location>
        <begin position="591"/>
        <end position="618"/>
    </location>
</feature>
<feature type="region of interest" description="Disordered" evidence="5">
    <location>
        <begin position="388"/>
        <end position="580"/>
    </location>
</feature>
<evidence type="ECO:0000256" key="4">
    <source>
        <dbReference type="ARBA" id="ARBA00023242"/>
    </source>
</evidence>
<dbReference type="Proteomes" id="UP000759537">
    <property type="component" value="Unassembled WGS sequence"/>
</dbReference>
<feature type="region of interest" description="Disordered" evidence="5">
    <location>
        <begin position="607"/>
        <end position="651"/>
    </location>
</feature>
<evidence type="ECO:0000313" key="8">
    <source>
        <dbReference type="EMBL" id="KAF8482166.1"/>
    </source>
</evidence>
<dbReference type="OrthoDB" id="431825at2759"/>
<keyword evidence="4" id="KW-0539">Nucleus</keyword>
<dbReference type="Pfam" id="PF25121">
    <property type="entry name" value="RRM_ESF1"/>
    <property type="match status" value="1"/>
</dbReference>